<protein>
    <submittedName>
        <fullName evidence="3">Response regulator</fullName>
    </submittedName>
</protein>
<dbReference type="PROSITE" id="PS50110">
    <property type="entry name" value="RESPONSE_REGULATORY"/>
    <property type="match status" value="1"/>
</dbReference>
<reference evidence="3 4" key="1">
    <citation type="submission" date="2019-02" db="EMBL/GenBank/DDBJ databases">
        <title>Emended description of the genus Rhodopseudomonas and description of Rhodopseudomonas albus sp. nov., a non-phototrophic, heavy-metal-tolerant bacterium isolated from garden soil.</title>
        <authorList>
            <person name="Bao Z."/>
            <person name="Cao W.W."/>
            <person name="Sato Y."/>
            <person name="Nishizawa T."/>
            <person name="Zhao J."/>
            <person name="Guo Y."/>
            <person name="Ohta H."/>
        </authorList>
    </citation>
    <scope>NUCLEOTIDE SEQUENCE [LARGE SCALE GENOMIC DNA]</scope>
    <source>
        <strain evidence="3 4">SK50-23</strain>
    </source>
</reference>
<comment type="caution">
    <text evidence="1">Lacks conserved residue(s) required for the propagation of feature annotation.</text>
</comment>
<dbReference type="EMBL" id="CP036498">
    <property type="protein sequence ID" value="QUS41968.1"/>
    <property type="molecule type" value="Genomic_DNA"/>
</dbReference>
<dbReference type="InterPro" id="IPR009057">
    <property type="entry name" value="Homeodomain-like_sf"/>
</dbReference>
<evidence type="ECO:0000313" key="4">
    <source>
        <dbReference type="Proteomes" id="UP000682843"/>
    </source>
</evidence>
<dbReference type="InterPro" id="IPR002197">
    <property type="entry name" value="HTH_Fis"/>
</dbReference>
<dbReference type="PANTHER" id="PTHR32071">
    <property type="entry name" value="TRANSCRIPTIONAL REGULATORY PROTEIN"/>
    <property type="match status" value="1"/>
</dbReference>
<feature type="domain" description="Response regulatory" evidence="2">
    <location>
        <begin position="21"/>
        <end position="135"/>
    </location>
</feature>
<dbReference type="InterPro" id="IPR001789">
    <property type="entry name" value="Sig_transdc_resp-reg_receiver"/>
</dbReference>
<dbReference type="SUPFAM" id="SSF52172">
    <property type="entry name" value="CheY-like"/>
    <property type="match status" value="1"/>
</dbReference>
<dbReference type="Gene3D" id="1.10.10.60">
    <property type="entry name" value="Homeodomain-like"/>
    <property type="match status" value="1"/>
</dbReference>
<sequence length="194" mass="21661">MDGWFTPGNLEKRAHFRTGRSLLIVEECAAYALSLRHIFERRGYTVTLCNKPLQLPLYLAETPLDCAILELKLTGASGLECIKIIHQYDPSIRIVVVTGFASITTAVEAIKLGACYYLAKPCGPDEIEAAFERVSGDSMASVTPRATSIKSLEWERIHQTLAETRFNISEAARRLGIHRRTLVRKLAKRPIPHA</sequence>
<keyword evidence="4" id="KW-1185">Reference proteome</keyword>
<dbReference type="PRINTS" id="PR01590">
    <property type="entry name" value="HTHFIS"/>
</dbReference>
<organism evidence="3 4">
    <name type="scientific">Tardiphaga alba</name>
    <dbReference type="NCBI Taxonomy" id="340268"/>
    <lineage>
        <taxon>Bacteria</taxon>
        <taxon>Pseudomonadati</taxon>
        <taxon>Pseudomonadota</taxon>
        <taxon>Alphaproteobacteria</taxon>
        <taxon>Hyphomicrobiales</taxon>
        <taxon>Nitrobacteraceae</taxon>
        <taxon>Tardiphaga</taxon>
    </lineage>
</organism>
<evidence type="ECO:0000256" key="1">
    <source>
        <dbReference type="PROSITE-ProRule" id="PRU00169"/>
    </source>
</evidence>
<dbReference type="Pfam" id="PF02954">
    <property type="entry name" value="HTH_8"/>
    <property type="match status" value="1"/>
</dbReference>
<dbReference type="SMART" id="SM00448">
    <property type="entry name" value="REC"/>
    <property type="match status" value="1"/>
</dbReference>
<dbReference type="InterPro" id="IPR011006">
    <property type="entry name" value="CheY-like_superfamily"/>
</dbReference>
<gene>
    <name evidence="3" type="ORF">RPMA_26370</name>
</gene>
<dbReference type="RefSeq" id="WP_211910700.1">
    <property type="nucleotide sequence ID" value="NZ_CP036498.1"/>
</dbReference>
<name>A0ABX8AE76_9BRAD</name>
<dbReference type="Pfam" id="PF00072">
    <property type="entry name" value="Response_reg"/>
    <property type="match status" value="1"/>
</dbReference>
<evidence type="ECO:0000259" key="2">
    <source>
        <dbReference type="PROSITE" id="PS50110"/>
    </source>
</evidence>
<dbReference type="Gene3D" id="3.40.50.2300">
    <property type="match status" value="1"/>
</dbReference>
<evidence type="ECO:0000313" key="3">
    <source>
        <dbReference type="EMBL" id="QUS41968.1"/>
    </source>
</evidence>
<accession>A0ABX8AE76</accession>
<proteinExistence type="predicted"/>
<dbReference type="Proteomes" id="UP000682843">
    <property type="component" value="Chromosome"/>
</dbReference>
<dbReference type="SUPFAM" id="SSF46689">
    <property type="entry name" value="Homeodomain-like"/>
    <property type="match status" value="1"/>
</dbReference>